<name>A0A9D1MQN6_9FIRM</name>
<reference evidence="5" key="1">
    <citation type="submission" date="2020-10" db="EMBL/GenBank/DDBJ databases">
        <authorList>
            <person name="Gilroy R."/>
        </authorList>
    </citation>
    <scope>NUCLEOTIDE SEQUENCE</scope>
    <source>
        <strain evidence="5">CHK160-1198</strain>
    </source>
</reference>
<dbReference type="PROSITE" id="PS51379">
    <property type="entry name" value="4FE4S_FER_2"/>
    <property type="match status" value="2"/>
</dbReference>
<keyword evidence="3" id="KW-0411">Iron-sulfur</keyword>
<feature type="domain" description="4Fe-4S ferredoxin-type" evidence="4">
    <location>
        <begin position="59"/>
        <end position="90"/>
    </location>
</feature>
<dbReference type="GO" id="GO:0051536">
    <property type="term" value="F:iron-sulfur cluster binding"/>
    <property type="evidence" value="ECO:0007669"/>
    <property type="project" value="UniProtKB-KW"/>
</dbReference>
<proteinExistence type="predicted"/>
<sequence length="187" mass="20307">MSIEQENLLDNIFDQASKCDRCGACLLVCPVLKVNGKEMCSPRGMINASIALKQQSVATKEAVGEVINYCLLCGACVDVCPSKVNIPEVLLKTREYLFNEQALRQPKVIDDHEQLNNAFENLCTLTAQRQNGQAKTIAYFFSYEARRTDINAAAKSVALLSTIADVELVNNDDAGFSAIALGDLAAA</sequence>
<protein>
    <submittedName>
        <fullName evidence="5">(Fe-S)-binding protein</fullName>
    </submittedName>
</protein>
<evidence type="ECO:0000259" key="4">
    <source>
        <dbReference type="PROSITE" id="PS51379"/>
    </source>
</evidence>
<dbReference type="PANTHER" id="PTHR32479">
    <property type="entry name" value="GLYCOLATE OXIDASE IRON-SULFUR SUBUNIT"/>
    <property type="match status" value="1"/>
</dbReference>
<evidence type="ECO:0000313" key="5">
    <source>
        <dbReference type="EMBL" id="HIU64515.1"/>
    </source>
</evidence>
<evidence type="ECO:0000256" key="3">
    <source>
        <dbReference type="ARBA" id="ARBA00023014"/>
    </source>
</evidence>
<evidence type="ECO:0000256" key="2">
    <source>
        <dbReference type="ARBA" id="ARBA00023004"/>
    </source>
</evidence>
<keyword evidence="2" id="KW-0408">Iron</keyword>
<evidence type="ECO:0000313" key="6">
    <source>
        <dbReference type="Proteomes" id="UP000824099"/>
    </source>
</evidence>
<dbReference type="Proteomes" id="UP000824099">
    <property type="component" value="Unassembled WGS sequence"/>
</dbReference>
<dbReference type="PROSITE" id="PS00198">
    <property type="entry name" value="4FE4S_FER_1"/>
    <property type="match status" value="1"/>
</dbReference>
<reference evidence="5" key="2">
    <citation type="journal article" date="2021" name="PeerJ">
        <title>Extensive microbial diversity within the chicken gut microbiome revealed by metagenomics and culture.</title>
        <authorList>
            <person name="Gilroy R."/>
            <person name="Ravi A."/>
            <person name="Getino M."/>
            <person name="Pursley I."/>
            <person name="Horton D.L."/>
            <person name="Alikhan N.F."/>
            <person name="Baker D."/>
            <person name="Gharbi K."/>
            <person name="Hall N."/>
            <person name="Watson M."/>
            <person name="Adriaenssens E.M."/>
            <person name="Foster-Nyarko E."/>
            <person name="Jarju S."/>
            <person name="Secka A."/>
            <person name="Antonio M."/>
            <person name="Oren A."/>
            <person name="Chaudhuri R.R."/>
            <person name="La Ragione R."/>
            <person name="Hildebrand F."/>
            <person name="Pallen M.J."/>
        </authorList>
    </citation>
    <scope>NUCLEOTIDE SEQUENCE</scope>
    <source>
        <strain evidence="5">CHK160-1198</strain>
    </source>
</reference>
<organism evidence="5 6">
    <name type="scientific">Candidatus Avacidaminococcus intestinavium</name>
    <dbReference type="NCBI Taxonomy" id="2840684"/>
    <lineage>
        <taxon>Bacteria</taxon>
        <taxon>Bacillati</taxon>
        <taxon>Bacillota</taxon>
        <taxon>Negativicutes</taxon>
        <taxon>Acidaminococcales</taxon>
        <taxon>Acidaminococcaceae</taxon>
        <taxon>Acidaminococcaceae incertae sedis</taxon>
        <taxon>Candidatus Avacidaminococcus</taxon>
    </lineage>
</organism>
<dbReference type="InterPro" id="IPR017900">
    <property type="entry name" value="4Fe4S_Fe_S_CS"/>
</dbReference>
<gene>
    <name evidence="5" type="ORF">IAB06_05740</name>
</gene>
<accession>A0A9D1MQN6</accession>
<dbReference type="Pfam" id="PF13183">
    <property type="entry name" value="Fer4_8"/>
    <property type="match status" value="1"/>
</dbReference>
<dbReference type="AlphaFoldDB" id="A0A9D1MQN6"/>
<dbReference type="EMBL" id="DVNI01000093">
    <property type="protein sequence ID" value="HIU64515.1"/>
    <property type="molecule type" value="Genomic_DNA"/>
</dbReference>
<dbReference type="PANTHER" id="PTHR32479:SF20">
    <property type="entry name" value="GLYCOLATE OXIDASE IRON-SULFUR SUBUNIT"/>
    <property type="match status" value="1"/>
</dbReference>
<dbReference type="InterPro" id="IPR017896">
    <property type="entry name" value="4Fe4S_Fe-S-bd"/>
</dbReference>
<dbReference type="GO" id="GO:0046872">
    <property type="term" value="F:metal ion binding"/>
    <property type="evidence" value="ECO:0007669"/>
    <property type="project" value="UniProtKB-KW"/>
</dbReference>
<comment type="caution">
    <text evidence="5">The sequence shown here is derived from an EMBL/GenBank/DDBJ whole genome shotgun (WGS) entry which is preliminary data.</text>
</comment>
<feature type="non-terminal residue" evidence="5">
    <location>
        <position position="187"/>
    </location>
</feature>
<keyword evidence="1" id="KW-0479">Metal-binding</keyword>
<dbReference type="InterPro" id="IPR009051">
    <property type="entry name" value="Helical_ferredxn"/>
</dbReference>
<dbReference type="Gene3D" id="1.10.1060.10">
    <property type="entry name" value="Alpha-helical ferredoxin"/>
    <property type="match status" value="1"/>
</dbReference>
<feature type="domain" description="4Fe-4S ferredoxin-type" evidence="4">
    <location>
        <begin position="9"/>
        <end position="37"/>
    </location>
</feature>
<dbReference type="SUPFAM" id="SSF46548">
    <property type="entry name" value="alpha-helical ferredoxin"/>
    <property type="match status" value="1"/>
</dbReference>
<evidence type="ECO:0000256" key="1">
    <source>
        <dbReference type="ARBA" id="ARBA00022723"/>
    </source>
</evidence>